<evidence type="ECO:0000313" key="1">
    <source>
        <dbReference type="EMBL" id="ESO88439.1"/>
    </source>
</evidence>
<dbReference type="HOGENOM" id="CLU_1490647_0_0_1"/>
<sequence length="181" mass="21785">MVYLSREYNQISVEGLSITRIQPDVSGRFIYYQNTTRCRFISYHNTTRYQWKVYLLPEYNQMSVEGLSITRIQPDVGLSITRIQPDISERFIYYQNTTRYQWKVYLLPEYDQISMVGLSITRIYTTRYQWKVYLLPEYNRISMVGLSITRIQPDEGLSITRIQPDISGSYIYQENITRYQW</sequence>
<organism evidence="1 2">
    <name type="scientific">Lottia gigantea</name>
    <name type="common">Giant owl limpet</name>
    <dbReference type="NCBI Taxonomy" id="225164"/>
    <lineage>
        <taxon>Eukaryota</taxon>
        <taxon>Metazoa</taxon>
        <taxon>Spiralia</taxon>
        <taxon>Lophotrochozoa</taxon>
        <taxon>Mollusca</taxon>
        <taxon>Gastropoda</taxon>
        <taxon>Patellogastropoda</taxon>
        <taxon>Lottioidea</taxon>
        <taxon>Lottiidae</taxon>
        <taxon>Lottia</taxon>
    </lineage>
</organism>
<dbReference type="OMA" id="GCYQIYQ"/>
<reference evidence="1 2" key="1">
    <citation type="journal article" date="2013" name="Nature">
        <title>Insights into bilaterian evolution from three spiralian genomes.</title>
        <authorList>
            <person name="Simakov O."/>
            <person name="Marletaz F."/>
            <person name="Cho S.J."/>
            <person name="Edsinger-Gonzales E."/>
            <person name="Havlak P."/>
            <person name="Hellsten U."/>
            <person name="Kuo D.H."/>
            <person name="Larsson T."/>
            <person name="Lv J."/>
            <person name="Arendt D."/>
            <person name="Savage R."/>
            <person name="Osoegawa K."/>
            <person name="de Jong P."/>
            <person name="Grimwood J."/>
            <person name="Chapman J.A."/>
            <person name="Shapiro H."/>
            <person name="Aerts A."/>
            <person name="Otillar R.P."/>
            <person name="Terry A.Y."/>
            <person name="Boore J.L."/>
            <person name="Grigoriev I.V."/>
            <person name="Lindberg D.R."/>
            <person name="Seaver E.C."/>
            <person name="Weisblat D.A."/>
            <person name="Putnam N.H."/>
            <person name="Rokhsar D.S."/>
        </authorList>
    </citation>
    <scope>NUCLEOTIDE SEQUENCE [LARGE SCALE GENOMIC DNA]</scope>
</reference>
<dbReference type="AlphaFoldDB" id="V4BIK7"/>
<dbReference type="RefSeq" id="XP_009060847.1">
    <property type="nucleotide sequence ID" value="XM_009062599.1"/>
</dbReference>
<accession>V4BIK7</accession>
<gene>
    <name evidence="1" type="ORF">LOTGIDRAFT_165564</name>
</gene>
<dbReference type="Proteomes" id="UP000030746">
    <property type="component" value="Unassembled WGS sequence"/>
</dbReference>
<protein>
    <submittedName>
        <fullName evidence="1">Uncharacterized protein</fullName>
    </submittedName>
</protein>
<dbReference type="CTD" id="20240132"/>
<dbReference type="EMBL" id="KB202685">
    <property type="protein sequence ID" value="ESO88439.1"/>
    <property type="molecule type" value="Genomic_DNA"/>
</dbReference>
<keyword evidence="2" id="KW-1185">Reference proteome</keyword>
<dbReference type="KEGG" id="lgi:LOTGIDRAFT_165564"/>
<evidence type="ECO:0000313" key="2">
    <source>
        <dbReference type="Proteomes" id="UP000030746"/>
    </source>
</evidence>
<name>V4BIK7_LOTGI</name>
<proteinExistence type="predicted"/>
<dbReference type="GeneID" id="20240132"/>